<dbReference type="PANTHER" id="PTHR11228:SF27">
    <property type="entry name" value="GLYCYL-RADICAL ENZYME ACTIVATING ENZYME MJ1227-RELATED"/>
    <property type="match status" value="1"/>
</dbReference>
<sequence length="222" mass="25944">MKVSLFLDVETPITFRDQPGIQSAVLYTEINLCNLNCYHCHNRHGYNEYKGKKEKLSYKKLKEKLLMLKALGVELIIISGGEPTLEKKLEEGLRFIRSLGFSVRVDTNGTNPEVIQRLIEKKVVNGFALDIKIPLKVRYTPQELKRFKRVLFSTEDVDDEAVLNYSEKLMTSLEIIKKNPLQYTVFRTVEYPLLLEEDKNEIRKLLEFSPHQFNPFYPVEEE</sequence>
<dbReference type="SUPFAM" id="SSF102114">
    <property type="entry name" value="Radical SAM enzymes"/>
    <property type="match status" value="1"/>
</dbReference>
<keyword evidence="3" id="KW-0479">Metal-binding</keyword>
<dbReference type="InterPro" id="IPR013785">
    <property type="entry name" value="Aldolase_TIM"/>
</dbReference>
<dbReference type="GO" id="GO:0051536">
    <property type="term" value="F:iron-sulfur cluster binding"/>
    <property type="evidence" value="ECO:0007669"/>
    <property type="project" value="UniProtKB-KW"/>
</dbReference>
<reference evidence="8" key="2">
    <citation type="submission" date="2011-02" db="EMBL/GenBank/DDBJ databases">
        <title>The complete genome of Desulfurobacterium thermolithotrophum DSM 11699.</title>
        <authorList>
            <consortium name="US DOE Joint Genome Institute (JGI-PGF)"/>
            <person name="Lucas S."/>
            <person name="Copeland A."/>
            <person name="Lapidus A."/>
            <person name="Bruce D."/>
            <person name="Goodwin L."/>
            <person name="Pitluck S."/>
            <person name="Kyrpides N."/>
            <person name="Mavromatis K."/>
            <person name="Pagani I."/>
            <person name="Ivanova N."/>
            <person name="Mikhailova N."/>
            <person name="Daligault H."/>
            <person name="Detter J.C."/>
            <person name="Tapia R."/>
            <person name="Han C."/>
            <person name="Land M."/>
            <person name="Hauser L."/>
            <person name="Markowitz V."/>
            <person name="Cheng J.-F."/>
            <person name="Hugenholtz P."/>
            <person name="Woyke T."/>
            <person name="Wu D."/>
            <person name="Spring S."/>
            <person name="Brambilla E."/>
            <person name="Klenk H.-P."/>
            <person name="Eisen J.A."/>
        </authorList>
    </citation>
    <scope>NUCLEOTIDE SEQUENCE [LARGE SCALE GENOMIC DNA]</scope>
    <source>
        <strain evidence="8">DSM 11699 / BSA</strain>
    </source>
</reference>
<evidence type="ECO:0000256" key="2">
    <source>
        <dbReference type="ARBA" id="ARBA00022691"/>
    </source>
</evidence>
<proteinExistence type="predicted"/>
<name>F0S1Q4_DESTD</name>
<dbReference type="AlphaFoldDB" id="F0S1Q4"/>
<dbReference type="HOGENOM" id="CLU_078147_2_1_0"/>
<dbReference type="GO" id="GO:0003824">
    <property type="term" value="F:catalytic activity"/>
    <property type="evidence" value="ECO:0007669"/>
    <property type="project" value="InterPro"/>
</dbReference>
<feature type="domain" description="Radical SAM core" evidence="6">
    <location>
        <begin position="18"/>
        <end position="222"/>
    </location>
</feature>
<dbReference type="CDD" id="cd01335">
    <property type="entry name" value="Radical_SAM"/>
    <property type="match status" value="1"/>
</dbReference>
<dbReference type="PROSITE" id="PS51918">
    <property type="entry name" value="RADICAL_SAM"/>
    <property type="match status" value="1"/>
</dbReference>
<dbReference type="InterPro" id="IPR050377">
    <property type="entry name" value="Radical_SAM_PqqE_MftC-like"/>
</dbReference>
<evidence type="ECO:0000256" key="3">
    <source>
        <dbReference type="ARBA" id="ARBA00022723"/>
    </source>
</evidence>
<dbReference type="KEGG" id="dte:Dester_0252"/>
<dbReference type="STRING" id="868864.Dester_0252"/>
<evidence type="ECO:0000256" key="5">
    <source>
        <dbReference type="ARBA" id="ARBA00023014"/>
    </source>
</evidence>
<dbReference type="PANTHER" id="PTHR11228">
    <property type="entry name" value="RADICAL SAM DOMAIN PROTEIN"/>
    <property type="match status" value="1"/>
</dbReference>
<dbReference type="InterPro" id="IPR058240">
    <property type="entry name" value="rSAM_sf"/>
</dbReference>
<comment type="cofactor">
    <cofactor evidence="1">
        <name>[4Fe-4S] cluster</name>
        <dbReference type="ChEBI" id="CHEBI:49883"/>
    </cofactor>
</comment>
<dbReference type="InParanoid" id="F0S1Q4"/>
<evidence type="ECO:0000259" key="6">
    <source>
        <dbReference type="PROSITE" id="PS51918"/>
    </source>
</evidence>
<evidence type="ECO:0000313" key="8">
    <source>
        <dbReference type="Proteomes" id="UP000007102"/>
    </source>
</evidence>
<evidence type="ECO:0000256" key="4">
    <source>
        <dbReference type="ARBA" id="ARBA00023004"/>
    </source>
</evidence>
<keyword evidence="8" id="KW-1185">Reference proteome</keyword>
<organism evidence="7 8">
    <name type="scientific">Desulfurobacterium thermolithotrophum (strain DSM 11699 / BSA)</name>
    <dbReference type="NCBI Taxonomy" id="868864"/>
    <lineage>
        <taxon>Bacteria</taxon>
        <taxon>Pseudomonadati</taxon>
        <taxon>Aquificota</taxon>
        <taxon>Aquificia</taxon>
        <taxon>Desulfurobacteriales</taxon>
        <taxon>Desulfurobacteriaceae</taxon>
        <taxon>Desulfurobacterium</taxon>
    </lineage>
</organism>
<dbReference type="GO" id="GO:0046872">
    <property type="term" value="F:metal ion binding"/>
    <property type="evidence" value="ECO:0007669"/>
    <property type="project" value="UniProtKB-KW"/>
</dbReference>
<accession>F0S1Q4</accession>
<protein>
    <submittedName>
        <fullName evidence="7">Radical SAM domain protein</fullName>
    </submittedName>
</protein>
<keyword evidence="2" id="KW-0949">S-adenosyl-L-methionine</keyword>
<gene>
    <name evidence="7" type="ordered locus">Dester_0252</name>
</gene>
<dbReference type="Pfam" id="PF04055">
    <property type="entry name" value="Radical_SAM"/>
    <property type="match status" value="1"/>
</dbReference>
<keyword evidence="4" id="KW-0408">Iron</keyword>
<dbReference type="eggNOG" id="COG1180">
    <property type="taxonomic scope" value="Bacteria"/>
</dbReference>
<reference evidence="7 8" key="1">
    <citation type="journal article" date="2011" name="Stand. Genomic Sci.">
        <title>Complete genome sequence of the thermophilic sulfur-reducer Desulfurobacterium thermolithotrophum type strain (BSA(T)) from a deep-sea hydrothermal vent.</title>
        <authorList>
            <person name="Goker M."/>
            <person name="Daligault H."/>
            <person name="Mwirichia R."/>
            <person name="Lapidus A."/>
            <person name="Lucas S."/>
            <person name="Deshpande S."/>
            <person name="Pagani I."/>
            <person name="Tapia R."/>
            <person name="Cheng J.F."/>
            <person name="Goodwin L."/>
            <person name="Pitluck S."/>
            <person name="Liolios K."/>
            <person name="Ivanova N."/>
            <person name="Mavromatis K."/>
            <person name="Mikhailova N."/>
            <person name="Pati A."/>
            <person name="Chen A."/>
            <person name="Palaniappan K."/>
            <person name="Han C."/>
            <person name="Land M."/>
            <person name="Hauser L."/>
            <person name="Pan C."/>
            <person name="Brambilla E.M."/>
            <person name="Rohde M."/>
            <person name="Spring S."/>
            <person name="Sikorski J."/>
            <person name="Wirth R."/>
            <person name="Detter J.C."/>
            <person name="Woyke T."/>
            <person name="Bristow J."/>
            <person name="Eisen J.A."/>
            <person name="Markowitz V."/>
            <person name="Hugenholtz P."/>
            <person name="Kyrpides N.C."/>
            <person name="Klenk H.P."/>
        </authorList>
    </citation>
    <scope>NUCLEOTIDE SEQUENCE [LARGE SCALE GENOMIC DNA]</scope>
    <source>
        <strain evidence="8">DSM 11699 / BSA</strain>
    </source>
</reference>
<dbReference type="OrthoDB" id="9782387at2"/>
<dbReference type="Proteomes" id="UP000007102">
    <property type="component" value="Chromosome"/>
</dbReference>
<evidence type="ECO:0000313" key="7">
    <source>
        <dbReference type="EMBL" id="ADY72909.1"/>
    </source>
</evidence>
<keyword evidence="5" id="KW-0411">Iron-sulfur</keyword>
<evidence type="ECO:0000256" key="1">
    <source>
        <dbReference type="ARBA" id="ARBA00001966"/>
    </source>
</evidence>
<dbReference type="EMBL" id="CP002543">
    <property type="protein sequence ID" value="ADY72909.1"/>
    <property type="molecule type" value="Genomic_DNA"/>
</dbReference>
<dbReference type="InterPro" id="IPR007197">
    <property type="entry name" value="rSAM"/>
</dbReference>
<dbReference type="SFLD" id="SFLDS00029">
    <property type="entry name" value="Radical_SAM"/>
    <property type="match status" value="1"/>
</dbReference>
<dbReference type="Gene3D" id="3.20.20.70">
    <property type="entry name" value="Aldolase class I"/>
    <property type="match status" value="1"/>
</dbReference>